<feature type="transmembrane region" description="Helical" evidence="19">
    <location>
        <begin position="377"/>
        <end position="396"/>
    </location>
</feature>
<evidence type="ECO:0000259" key="20">
    <source>
        <dbReference type="PROSITE" id="PS51002"/>
    </source>
</evidence>
<dbReference type="PANTHER" id="PTHR19271">
    <property type="entry name" value="CYTOCHROME B"/>
    <property type="match status" value="1"/>
</dbReference>
<dbReference type="PROSITE" id="PS51003">
    <property type="entry name" value="CYTB_CTER"/>
    <property type="match status" value="1"/>
</dbReference>
<comment type="cofactor">
    <cofactor evidence="1">
        <name>heme</name>
        <dbReference type="ChEBI" id="CHEBI:30413"/>
    </cofactor>
</comment>
<dbReference type="PROSITE" id="PS51002">
    <property type="entry name" value="CYTB_NTER"/>
    <property type="match status" value="1"/>
</dbReference>
<evidence type="ECO:0000256" key="9">
    <source>
        <dbReference type="ARBA" id="ARBA00022692"/>
    </source>
</evidence>
<comment type="catalytic activity">
    <reaction evidence="16">
        <text>a quinol + 2 Fe(III)-[cytochrome c](out) = a quinone + 2 Fe(II)-[cytochrome c](out) + 2 H(+)(out)</text>
        <dbReference type="Rhea" id="RHEA:11484"/>
        <dbReference type="Rhea" id="RHEA-COMP:10350"/>
        <dbReference type="Rhea" id="RHEA-COMP:14399"/>
        <dbReference type="ChEBI" id="CHEBI:15378"/>
        <dbReference type="ChEBI" id="CHEBI:24646"/>
        <dbReference type="ChEBI" id="CHEBI:29033"/>
        <dbReference type="ChEBI" id="CHEBI:29034"/>
        <dbReference type="ChEBI" id="CHEBI:132124"/>
        <dbReference type="EC" id="7.1.1.8"/>
    </reaction>
</comment>
<keyword evidence="8" id="KW-0679">Respiratory chain</keyword>
<dbReference type="Proteomes" id="UP000652354">
    <property type="component" value="Unassembled WGS sequence"/>
</dbReference>
<feature type="domain" description="Cytochrome b/b6 C-terminal region profile" evidence="21">
    <location>
        <begin position="239"/>
        <end position="439"/>
    </location>
</feature>
<dbReference type="EMBL" id="BONR01000006">
    <property type="protein sequence ID" value="GIG55591.1"/>
    <property type="molecule type" value="Genomic_DNA"/>
</dbReference>
<feature type="transmembrane region" description="Helical" evidence="19">
    <location>
        <begin position="45"/>
        <end position="65"/>
    </location>
</feature>
<dbReference type="InterPro" id="IPR005797">
    <property type="entry name" value="Cyt_b/b6_N"/>
</dbReference>
<evidence type="ECO:0000256" key="7">
    <source>
        <dbReference type="ARBA" id="ARBA00022617"/>
    </source>
</evidence>
<dbReference type="GO" id="GO:0046872">
    <property type="term" value="F:metal ion binding"/>
    <property type="evidence" value="ECO:0007669"/>
    <property type="project" value="UniProtKB-KW"/>
</dbReference>
<keyword evidence="12" id="KW-0249">Electron transport</keyword>
<evidence type="ECO:0000256" key="11">
    <source>
        <dbReference type="ARBA" id="ARBA00022967"/>
    </source>
</evidence>
<dbReference type="GO" id="GO:0008121">
    <property type="term" value="F:quinol-cytochrome-c reductase activity"/>
    <property type="evidence" value="ECO:0007669"/>
    <property type="project" value="UniProtKB-EC"/>
</dbReference>
<dbReference type="GO" id="GO:0005886">
    <property type="term" value="C:plasma membrane"/>
    <property type="evidence" value="ECO:0007669"/>
    <property type="project" value="UniProtKB-SubCell"/>
</dbReference>
<keyword evidence="14" id="KW-0408">Iron</keyword>
<dbReference type="GO" id="GO:0022904">
    <property type="term" value="P:respiratory electron transport chain"/>
    <property type="evidence" value="ECO:0007669"/>
    <property type="project" value="InterPro"/>
</dbReference>
<comment type="subcellular location">
    <subcellularLocation>
        <location evidence="2">Cell membrane</location>
        <topology evidence="2">Multi-pass membrane protein</topology>
    </subcellularLocation>
</comment>
<evidence type="ECO:0000256" key="8">
    <source>
        <dbReference type="ARBA" id="ARBA00022660"/>
    </source>
</evidence>
<evidence type="ECO:0000313" key="23">
    <source>
        <dbReference type="Proteomes" id="UP000652354"/>
    </source>
</evidence>
<evidence type="ECO:0000313" key="22">
    <source>
        <dbReference type="EMBL" id="GIG55591.1"/>
    </source>
</evidence>
<keyword evidence="11" id="KW-1278">Translocase</keyword>
<evidence type="ECO:0000256" key="15">
    <source>
        <dbReference type="ARBA" id="ARBA00023136"/>
    </source>
</evidence>
<keyword evidence="15 19" id="KW-0472">Membrane</keyword>
<feature type="compositionally biased region" description="Acidic residues" evidence="18">
    <location>
        <begin position="562"/>
        <end position="572"/>
    </location>
</feature>
<dbReference type="InterPro" id="IPR005798">
    <property type="entry name" value="Cyt_b/b6_C"/>
</dbReference>
<sequence>MGAKLDRAASGTANYVDERTSIGGFVKFFARKIFPDHWSFMLGEIALYSFIILLLSGVFLTAFYVPSMTEVHYEGPFATMHGVEMTEAFASTLKTSFEVPGGLLIRQIHHWSALLFIAAILVHMCRVFFTGAFRKPRELNWLVGFTLFVLGLAAGFTGYSLPDDVLSGNGLRIIDGIIKGVPLIGTYTSYWLFGGEYPGVDIIPRLFTAHILLVPGLILALIALHLFLVFLHKHTQYPGGGRSHRNVVGLPLFPVYTAKAGGFFFVVFGIVALVASVFTINPVWNYGPYDPSPVSAGTQPDWYILFVDGLLRMWPGWLFGLPTEWELWGYTLSLNIILPAVIVPALFFGIIALYPWIEAWATGDRGEKHVLDRPRNVPVRTGIGVAFIVFYVLLVIEGSNDIVANLFHLSLNDITIFMQWAIFLLPPLAFWITKRICLGLQRKDRELVLHGHETGTIVRYEHGEYVEVHEPLDAQETWLRVSYENYTPLEIEPERNDHGVARNGYRWDRFKQRLSRFYFEERIEPVTPAELEAARHHHGGASAHGKSDAAEAESADKRLDAEWNELDGDAKK</sequence>
<dbReference type="InterPro" id="IPR027387">
    <property type="entry name" value="Cytb/b6-like_sf"/>
</dbReference>
<feature type="transmembrane region" description="Helical" evidence="19">
    <location>
        <begin position="141"/>
        <end position="161"/>
    </location>
</feature>
<dbReference type="AlphaFoldDB" id="A0A919Q4C2"/>
<dbReference type="EC" id="7.1.1.8" evidence="3"/>
<feature type="compositionally biased region" description="Basic and acidic residues" evidence="18">
    <location>
        <begin position="545"/>
        <end position="561"/>
    </location>
</feature>
<keyword evidence="7" id="KW-0349">Heme</keyword>
<accession>A0A919Q4C2</accession>
<dbReference type="InterPro" id="IPR016174">
    <property type="entry name" value="Di-haem_cyt_TM"/>
</dbReference>
<evidence type="ECO:0000256" key="2">
    <source>
        <dbReference type="ARBA" id="ARBA00004651"/>
    </source>
</evidence>
<gene>
    <name evidence="22" type="ORF">Dac01nite_23430</name>
</gene>
<feature type="transmembrane region" description="Helical" evidence="19">
    <location>
        <begin position="416"/>
        <end position="433"/>
    </location>
</feature>
<comment type="caution">
    <text evidence="22">The sequence shown here is derived from an EMBL/GenBank/DDBJ whole genome shotgun (WGS) entry which is preliminary data.</text>
</comment>
<dbReference type="GO" id="GO:0016491">
    <property type="term" value="F:oxidoreductase activity"/>
    <property type="evidence" value="ECO:0007669"/>
    <property type="project" value="InterPro"/>
</dbReference>
<keyword evidence="6" id="KW-1003">Cell membrane</keyword>
<feature type="domain" description="Cytochrome b/b6 N-terminal region profile" evidence="20">
    <location>
        <begin position="12"/>
        <end position="238"/>
    </location>
</feature>
<organism evidence="22 23">
    <name type="scientific">Demequina activiva</name>
    <dbReference type="NCBI Taxonomy" id="1582364"/>
    <lineage>
        <taxon>Bacteria</taxon>
        <taxon>Bacillati</taxon>
        <taxon>Actinomycetota</taxon>
        <taxon>Actinomycetes</taxon>
        <taxon>Micrococcales</taxon>
        <taxon>Demequinaceae</taxon>
        <taxon>Demequina</taxon>
    </lineage>
</organism>
<keyword evidence="13 19" id="KW-1133">Transmembrane helix</keyword>
<evidence type="ECO:0000256" key="10">
    <source>
        <dbReference type="ARBA" id="ARBA00022723"/>
    </source>
</evidence>
<name>A0A919Q4C2_9MICO</name>
<evidence type="ECO:0000256" key="1">
    <source>
        <dbReference type="ARBA" id="ARBA00001971"/>
    </source>
</evidence>
<evidence type="ECO:0000256" key="6">
    <source>
        <dbReference type="ARBA" id="ARBA00022475"/>
    </source>
</evidence>
<dbReference type="FunFam" id="1.20.810.10:FF:000007">
    <property type="entry name" value="Ubiquinol-cytochrome C reductase B subunit"/>
    <property type="match status" value="1"/>
</dbReference>
<feature type="transmembrane region" description="Helical" evidence="19">
    <location>
        <begin position="207"/>
        <end position="231"/>
    </location>
</feature>
<dbReference type="Gene3D" id="1.20.810.10">
    <property type="entry name" value="Cytochrome Bc1 Complex, Chain C"/>
    <property type="match status" value="1"/>
</dbReference>
<evidence type="ECO:0000256" key="19">
    <source>
        <dbReference type="SAM" id="Phobius"/>
    </source>
</evidence>
<dbReference type="PANTHER" id="PTHR19271:SF16">
    <property type="entry name" value="CYTOCHROME B"/>
    <property type="match status" value="1"/>
</dbReference>
<dbReference type="SUPFAM" id="SSF81342">
    <property type="entry name" value="Transmembrane di-heme cytochromes"/>
    <property type="match status" value="1"/>
</dbReference>
<keyword evidence="9 19" id="KW-0812">Transmembrane</keyword>
<proteinExistence type="predicted"/>
<feature type="region of interest" description="Disordered" evidence="18">
    <location>
        <begin position="530"/>
        <end position="572"/>
    </location>
</feature>
<feature type="transmembrane region" description="Helical" evidence="19">
    <location>
        <begin position="108"/>
        <end position="129"/>
    </location>
</feature>
<keyword evidence="5" id="KW-0813">Transport</keyword>
<evidence type="ECO:0000256" key="13">
    <source>
        <dbReference type="ARBA" id="ARBA00022989"/>
    </source>
</evidence>
<feature type="transmembrane region" description="Helical" evidence="19">
    <location>
        <begin position="336"/>
        <end position="357"/>
    </location>
</feature>
<evidence type="ECO:0000256" key="4">
    <source>
        <dbReference type="ARBA" id="ARBA00016116"/>
    </source>
</evidence>
<evidence type="ECO:0000256" key="14">
    <source>
        <dbReference type="ARBA" id="ARBA00023004"/>
    </source>
</evidence>
<evidence type="ECO:0000256" key="18">
    <source>
        <dbReference type="SAM" id="MobiDB-lite"/>
    </source>
</evidence>
<protein>
    <recommendedName>
        <fullName evidence="4">Cytochrome bc1 complex cytochrome b subunit</fullName>
        <ecNumber evidence="3">7.1.1.8</ecNumber>
    </recommendedName>
    <alternativeName>
        <fullName evidence="17">Cytochrome bc1 reductase complex subunit QcrB</fullName>
    </alternativeName>
</protein>
<keyword evidence="23" id="KW-1185">Reference proteome</keyword>
<evidence type="ECO:0000259" key="21">
    <source>
        <dbReference type="PROSITE" id="PS51003"/>
    </source>
</evidence>
<evidence type="ECO:0000256" key="5">
    <source>
        <dbReference type="ARBA" id="ARBA00022448"/>
    </source>
</evidence>
<reference evidence="22" key="1">
    <citation type="submission" date="2021-01" db="EMBL/GenBank/DDBJ databases">
        <title>Whole genome shotgun sequence of Demequina activiva NBRC 110675.</title>
        <authorList>
            <person name="Komaki H."/>
            <person name="Tamura T."/>
        </authorList>
    </citation>
    <scope>NUCLEOTIDE SEQUENCE</scope>
    <source>
        <strain evidence="22">NBRC 110675</strain>
    </source>
</reference>
<evidence type="ECO:0000256" key="12">
    <source>
        <dbReference type="ARBA" id="ARBA00022982"/>
    </source>
</evidence>
<evidence type="ECO:0000256" key="16">
    <source>
        <dbReference type="ARBA" id="ARBA00029351"/>
    </source>
</evidence>
<dbReference type="Pfam" id="PF13631">
    <property type="entry name" value="Cytochrom_B_N_2"/>
    <property type="match status" value="1"/>
</dbReference>
<feature type="transmembrane region" description="Helical" evidence="19">
    <location>
        <begin position="252"/>
        <end position="280"/>
    </location>
</feature>
<dbReference type="RefSeq" id="WP_203657232.1">
    <property type="nucleotide sequence ID" value="NZ_BONR01000006.1"/>
</dbReference>
<evidence type="ECO:0000256" key="17">
    <source>
        <dbReference type="ARBA" id="ARBA00029568"/>
    </source>
</evidence>
<keyword evidence="10" id="KW-0479">Metal-binding</keyword>
<evidence type="ECO:0000256" key="3">
    <source>
        <dbReference type="ARBA" id="ARBA00012951"/>
    </source>
</evidence>